<dbReference type="Proteomes" id="UP000321393">
    <property type="component" value="Unassembled WGS sequence"/>
</dbReference>
<name>A0A5A7V180_CUCMM</name>
<sequence>MLRHKNKEFPLKSLITRLRIKDKARRQDHKGSVNVVPRRTSTVIPKPGLKPIGKKIKVRHDLSQFKNYKETKGRNKLLQDHHTIKVARVGEVELKLTSTKIVPKEVLHRLKIKEEYGIKLSPPQGNLDSDNRSRLIYSH</sequence>
<dbReference type="EMBL" id="SSTE01004960">
    <property type="protein sequence ID" value="KAA0061318.1"/>
    <property type="molecule type" value="Genomic_DNA"/>
</dbReference>
<proteinExistence type="predicted"/>
<gene>
    <name evidence="2" type="ORF">E5676_scaffold1799G00200</name>
    <name evidence="1" type="ORF">E6C27_scaffold6213G00200</name>
</gene>
<comment type="caution">
    <text evidence="1">The sequence shown here is derived from an EMBL/GenBank/DDBJ whole genome shotgun (WGS) entry which is preliminary data.</text>
</comment>
<evidence type="ECO:0000313" key="4">
    <source>
        <dbReference type="Proteomes" id="UP000321947"/>
    </source>
</evidence>
<reference evidence="3 4" key="1">
    <citation type="submission" date="2019-08" db="EMBL/GenBank/DDBJ databases">
        <title>Draft genome sequences of two oriental melons (Cucumis melo L. var makuwa).</title>
        <authorList>
            <person name="Kwon S.-Y."/>
        </authorList>
    </citation>
    <scope>NUCLEOTIDE SEQUENCE [LARGE SCALE GENOMIC DNA]</scope>
    <source>
        <strain evidence="4">cv. Chang Bougi</strain>
        <strain evidence="3">cv. SW 3</strain>
        <tissue evidence="1">Leaf</tissue>
    </source>
</reference>
<evidence type="ECO:0000313" key="3">
    <source>
        <dbReference type="Proteomes" id="UP000321393"/>
    </source>
</evidence>
<dbReference type="EMBL" id="SSTD01009380">
    <property type="protein sequence ID" value="TYK14272.1"/>
    <property type="molecule type" value="Genomic_DNA"/>
</dbReference>
<organism evidence="1 3">
    <name type="scientific">Cucumis melo var. makuwa</name>
    <name type="common">Oriental melon</name>
    <dbReference type="NCBI Taxonomy" id="1194695"/>
    <lineage>
        <taxon>Eukaryota</taxon>
        <taxon>Viridiplantae</taxon>
        <taxon>Streptophyta</taxon>
        <taxon>Embryophyta</taxon>
        <taxon>Tracheophyta</taxon>
        <taxon>Spermatophyta</taxon>
        <taxon>Magnoliopsida</taxon>
        <taxon>eudicotyledons</taxon>
        <taxon>Gunneridae</taxon>
        <taxon>Pentapetalae</taxon>
        <taxon>rosids</taxon>
        <taxon>fabids</taxon>
        <taxon>Cucurbitales</taxon>
        <taxon>Cucurbitaceae</taxon>
        <taxon>Benincaseae</taxon>
        <taxon>Cucumis</taxon>
    </lineage>
</organism>
<accession>A0A5A7V180</accession>
<dbReference type="AlphaFoldDB" id="A0A5A7V180"/>
<evidence type="ECO:0000313" key="2">
    <source>
        <dbReference type="EMBL" id="TYK14272.1"/>
    </source>
</evidence>
<evidence type="ECO:0000313" key="1">
    <source>
        <dbReference type="EMBL" id="KAA0061318.1"/>
    </source>
</evidence>
<protein>
    <submittedName>
        <fullName evidence="1">Uncharacterized protein</fullName>
    </submittedName>
</protein>
<dbReference type="Proteomes" id="UP000321947">
    <property type="component" value="Unassembled WGS sequence"/>
</dbReference>